<dbReference type="EMBL" id="JAUIZM010000009">
    <property type="protein sequence ID" value="KAK1363890.1"/>
    <property type="molecule type" value="Genomic_DNA"/>
</dbReference>
<feature type="domain" description="Origin recognition complex subunit 4 C-terminal" evidence="5">
    <location>
        <begin position="2"/>
        <end position="78"/>
    </location>
</feature>
<comment type="subcellular location">
    <subcellularLocation>
        <location evidence="1">Nucleus</location>
    </subcellularLocation>
</comment>
<dbReference type="InterPro" id="IPR016527">
    <property type="entry name" value="ORC4"/>
</dbReference>
<dbReference type="Proteomes" id="UP001237642">
    <property type="component" value="Unassembled WGS sequence"/>
</dbReference>
<dbReference type="InterPro" id="IPR032705">
    <property type="entry name" value="ORC4_C"/>
</dbReference>
<gene>
    <name evidence="6" type="ORF">POM88_039451</name>
</gene>
<dbReference type="GO" id="GO:0003688">
    <property type="term" value="F:DNA replication origin binding"/>
    <property type="evidence" value="ECO:0007669"/>
    <property type="project" value="TreeGrafter"/>
</dbReference>
<evidence type="ECO:0000256" key="2">
    <source>
        <dbReference type="ARBA" id="ARBA00022705"/>
    </source>
</evidence>
<dbReference type="GO" id="GO:0006270">
    <property type="term" value="P:DNA replication initiation"/>
    <property type="evidence" value="ECO:0007669"/>
    <property type="project" value="TreeGrafter"/>
</dbReference>
<dbReference type="PANTHER" id="PTHR12087">
    <property type="entry name" value="ORIGIN RECOGNITION COMPLEX SUBUNIT 4"/>
    <property type="match status" value="1"/>
</dbReference>
<evidence type="ECO:0000256" key="3">
    <source>
        <dbReference type="ARBA" id="ARBA00023125"/>
    </source>
</evidence>
<accession>A0AAD8HAD9</accession>
<dbReference type="PANTHER" id="PTHR12087:SF0">
    <property type="entry name" value="ORIGIN RECOGNITION COMPLEX SUBUNIT 4"/>
    <property type="match status" value="1"/>
</dbReference>
<protein>
    <submittedName>
        <fullName evidence="6">Origin of replication complex subunit</fullName>
    </submittedName>
</protein>
<keyword evidence="4" id="KW-0539">Nucleus</keyword>
<keyword evidence="2" id="KW-0235">DNA replication</keyword>
<keyword evidence="3" id="KW-0238">DNA-binding</keyword>
<name>A0AAD8HAD9_9APIA</name>
<keyword evidence="7" id="KW-1185">Reference proteome</keyword>
<dbReference type="Pfam" id="PF14629">
    <property type="entry name" value="ORC4_C"/>
    <property type="match status" value="1"/>
</dbReference>
<evidence type="ECO:0000313" key="7">
    <source>
        <dbReference type="Proteomes" id="UP001237642"/>
    </source>
</evidence>
<evidence type="ECO:0000313" key="6">
    <source>
        <dbReference type="EMBL" id="KAK1363890.1"/>
    </source>
</evidence>
<reference evidence="6" key="1">
    <citation type="submission" date="2023-02" db="EMBL/GenBank/DDBJ databases">
        <title>Genome of toxic invasive species Heracleum sosnowskyi carries increased number of genes despite the absence of recent whole-genome duplications.</title>
        <authorList>
            <person name="Schelkunov M."/>
            <person name="Shtratnikova V."/>
            <person name="Makarenko M."/>
            <person name="Klepikova A."/>
            <person name="Omelchenko D."/>
            <person name="Novikova G."/>
            <person name="Obukhova E."/>
            <person name="Bogdanov V."/>
            <person name="Penin A."/>
            <person name="Logacheva M."/>
        </authorList>
    </citation>
    <scope>NUCLEOTIDE SEQUENCE</scope>
    <source>
        <strain evidence="6">Hsosn_3</strain>
        <tissue evidence="6">Leaf</tissue>
    </source>
</reference>
<proteinExistence type="predicted"/>
<reference evidence="6" key="2">
    <citation type="submission" date="2023-05" db="EMBL/GenBank/DDBJ databases">
        <authorList>
            <person name="Schelkunov M.I."/>
        </authorList>
    </citation>
    <scope>NUCLEOTIDE SEQUENCE</scope>
    <source>
        <strain evidence="6">Hsosn_3</strain>
        <tissue evidence="6">Leaf</tissue>
    </source>
</reference>
<evidence type="ECO:0000256" key="1">
    <source>
        <dbReference type="ARBA" id="ARBA00004123"/>
    </source>
</evidence>
<dbReference type="AlphaFoldDB" id="A0AAD8HAD9"/>
<organism evidence="6 7">
    <name type="scientific">Heracleum sosnowskyi</name>
    <dbReference type="NCBI Taxonomy" id="360622"/>
    <lineage>
        <taxon>Eukaryota</taxon>
        <taxon>Viridiplantae</taxon>
        <taxon>Streptophyta</taxon>
        <taxon>Embryophyta</taxon>
        <taxon>Tracheophyta</taxon>
        <taxon>Spermatophyta</taxon>
        <taxon>Magnoliopsida</taxon>
        <taxon>eudicotyledons</taxon>
        <taxon>Gunneridae</taxon>
        <taxon>Pentapetalae</taxon>
        <taxon>asterids</taxon>
        <taxon>campanulids</taxon>
        <taxon>Apiales</taxon>
        <taxon>Apiaceae</taxon>
        <taxon>Apioideae</taxon>
        <taxon>apioid superclade</taxon>
        <taxon>Tordylieae</taxon>
        <taxon>Tordyliinae</taxon>
        <taxon>Heracleum</taxon>
    </lineage>
</organism>
<evidence type="ECO:0000259" key="5">
    <source>
        <dbReference type="Pfam" id="PF14629"/>
    </source>
</evidence>
<evidence type="ECO:0000256" key="4">
    <source>
        <dbReference type="ARBA" id="ARBA00023242"/>
    </source>
</evidence>
<comment type="caution">
    <text evidence="6">The sequence shown here is derived from an EMBL/GenBank/DDBJ whole genome shotgun (WGS) entry which is preliminary data.</text>
</comment>
<dbReference type="GO" id="GO:0005664">
    <property type="term" value="C:nuclear origin of replication recognition complex"/>
    <property type="evidence" value="ECO:0007669"/>
    <property type="project" value="TreeGrafter"/>
</dbReference>
<sequence>MRLELKEQESYNFNTIMKEYSGIHDSFQTSDYFARNVCLRAFEHLLQRELISLVDSRGHTQSVEYHPVKLLISAHELHLGLKSYSWCPVSWQKKIWNFNHGTKYFCDAILQMIPRLREVQGWCLV</sequence>